<feature type="transmembrane region" description="Helical" evidence="1">
    <location>
        <begin position="313"/>
        <end position="332"/>
    </location>
</feature>
<dbReference type="Proteomes" id="UP001569428">
    <property type="component" value="Unassembled WGS sequence"/>
</dbReference>
<feature type="transmembrane region" description="Helical" evidence="1">
    <location>
        <begin position="205"/>
        <end position="225"/>
    </location>
</feature>
<keyword evidence="1" id="KW-1133">Transmembrane helix</keyword>
<name>A0ABV4NX23_9GAMM</name>
<accession>A0ABV4NX23</accession>
<sequence>MIFLAGGIYSHPGFAHEGRPIYIQLQEVSEKIYGLRWKIPPVMEPGTEPKIYLKGAGCRKFSEVETPRHSAEKVYHCQSPSSNTINRSTADLQIHLVYPVANPVLSTLVHFERLNGATVHLFNGPDVLEVNLPAELPIWEYVRQYIEAGFLHILEGYDHLLFVLCLVFVAKGLGGILIAITGFTLGHSITLGLASLNLFTIRVDVVEVLIPLSIMVLAAEIINAGHSRDRNTLSWRFPAIVASGFGLLHGFGFASALTELGLPHDQKLVALISFNAGVELGQLVFVLFVLLLSYMVKLIFLNWGFSGYSLRSLMQSTLTVYPVGVVSGYWFMDRSVGLFS</sequence>
<feature type="transmembrane region" description="Helical" evidence="1">
    <location>
        <begin position="237"/>
        <end position="260"/>
    </location>
</feature>
<dbReference type="EMBL" id="JBGMEK010000010">
    <property type="protein sequence ID" value="MFA0810656.1"/>
    <property type="molecule type" value="Genomic_DNA"/>
</dbReference>
<feature type="transmembrane region" description="Helical" evidence="1">
    <location>
        <begin position="280"/>
        <end position="301"/>
    </location>
</feature>
<dbReference type="InterPro" id="IPR032809">
    <property type="entry name" value="Put_HupE_UreJ"/>
</dbReference>
<reference evidence="2 3" key="1">
    <citation type="submission" date="2024-08" db="EMBL/GenBank/DDBJ databases">
        <authorList>
            <person name="Ishaq N."/>
        </authorList>
    </citation>
    <scope>NUCLEOTIDE SEQUENCE [LARGE SCALE GENOMIC DNA]</scope>
    <source>
        <strain evidence="2 3">DSM 18651</strain>
    </source>
</reference>
<evidence type="ECO:0000313" key="2">
    <source>
        <dbReference type="EMBL" id="MFA0810656.1"/>
    </source>
</evidence>
<proteinExistence type="predicted"/>
<dbReference type="Pfam" id="PF13795">
    <property type="entry name" value="HupE_UreJ_2"/>
    <property type="match status" value="1"/>
</dbReference>
<keyword evidence="1" id="KW-0812">Transmembrane</keyword>
<evidence type="ECO:0000313" key="3">
    <source>
        <dbReference type="Proteomes" id="UP001569428"/>
    </source>
</evidence>
<keyword evidence="1" id="KW-0472">Membrane</keyword>
<evidence type="ECO:0000256" key="1">
    <source>
        <dbReference type="SAM" id="Phobius"/>
    </source>
</evidence>
<gene>
    <name evidence="2" type="ORF">ACCI49_06960</name>
</gene>
<keyword evidence="3" id="KW-1185">Reference proteome</keyword>
<comment type="caution">
    <text evidence="2">The sequence shown here is derived from an EMBL/GenBank/DDBJ whole genome shotgun (WGS) entry which is preliminary data.</text>
</comment>
<organism evidence="2 3">
    <name type="scientific">Microbulbifer epialgicus</name>
    <dbReference type="NCBI Taxonomy" id="393907"/>
    <lineage>
        <taxon>Bacteria</taxon>
        <taxon>Pseudomonadati</taxon>
        <taxon>Pseudomonadota</taxon>
        <taxon>Gammaproteobacteria</taxon>
        <taxon>Cellvibrionales</taxon>
        <taxon>Microbulbiferaceae</taxon>
        <taxon>Microbulbifer</taxon>
    </lineage>
</organism>
<feature type="transmembrane region" description="Helical" evidence="1">
    <location>
        <begin position="160"/>
        <end position="185"/>
    </location>
</feature>
<dbReference type="RefSeq" id="WP_371838228.1">
    <property type="nucleotide sequence ID" value="NZ_JBGMEK010000010.1"/>
</dbReference>
<protein>
    <submittedName>
        <fullName evidence="2">HupE/UreJ family protein</fullName>
    </submittedName>
</protein>